<comment type="caution">
    <text evidence="11">The sequence shown here is derived from an EMBL/GenBank/DDBJ whole genome shotgun (WGS) entry which is preliminary data.</text>
</comment>
<protein>
    <recommendedName>
        <fullName evidence="7">DNA 3'-5' helicase</fullName>
        <ecNumber evidence="7">5.6.2.4</ecNumber>
    </recommendedName>
</protein>
<sequence length="519" mass="59804">MKILLAGPGTGKTTKVKTIINSDFKDSSVQVISFTNATIDDLTDSFKDFENVNCATLHSYALRLNHLEKVQILNDDEIDIIEKLSSKTKIDFSTLCSLLNCITFDEMIKSCNTFIQNNPVYAEEMIGKLDLLIVDEFQDFNPNEQNLIHIISQYANETIILGDDDQSIYSFKDADPEGIINLYNNDKIEKIPHENICYRCPDTIVDACMKLIANNKNRVKKIWGKSNKKGELKIIQTTNQQQTNDTVLKIIKEIREFDNEGSILILSPVGFASKPLIPMLIENGFEPNDCWNKKLDVEDLKLIWLLRSVFSDNPILNLILYSYSLKLFSRPKFIAELIGHLKKNARSNDFKQYLIENLNLDEKFINYFQETPELELIKEEFKEFSKIAELINPNFIQSSLDNIFQLLNPKIDFKKGKVNLMSIHKSKGLQAEYVFLVGLVSGILPNENYGLDTIEAQRRLLYVGMSRALKELFIISNIYWKAEYIHKVDKNQFKYAHWIKGPIKKYVGKMSAFIEEINK</sequence>
<evidence type="ECO:0000259" key="9">
    <source>
        <dbReference type="Pfam" id="PF00580"/>
    </source>
</evidence>
<dbReference type="EC" id="5.6.2.4" evidence="7"/>
<proteinExistence type="predicted"/>
<evidence type="ECO:0000313" key="11">
    <source>
        <dbReference type="EMBL" id="MPL97645.1"/>
    </source>
</evidence>
<dbReference type="PANTHER" id="PTHR11070">
    <property type="entry name" value="UVRD / RECB / PCRA DNA HELICASE FAMILY MEMBER"/>
    <property type="match status" value="1"/>
</dbReference>
<feature type="domain" description="UvrD-like helicase ATP-binding" evidence="9">
    <location>
        <begin position="95"/>
        <end position="184"/>
    </location>
</feature>
<dbReference type="Gene3D" id="1.10.486.10">
    <property type="entry name" value="PCRA, domain 4"/>
    <property type="match status" value="1"/>
</dbReference>
<keyword evidence="5" id="KW-0413">Isomerase</keyword>
<dbReference type="GO" id="GO:0005524">
    <property type="term" value="F:ATP binding"/>
    <property type="evidence" value="ECO:0007669"/>
    <property type="project" value="UniProtKB-KW"/>
</dbReference>
<evidence type="ECO:0000256" key="2">
    <source>
        <dbReference type="ARBA" id="ARBA00022801"/>
    </source>
</evidence>
<keyword evidence="4" id="KW-0067">ATP-binding</keyword>
<evidence type="ECO:0000256" key="7">
    <source>
        <dbReference type="ARBA" id="ARBA00034808"/>
    </source>
</evidence>
<evidence type="ECO:0000256" key="8">
    <source>
        <dbReference type="ARBA" id="ARBA00048988"/>
    </source>
</evidence>
<dbReference type="InterPro" id="IPR014016">
    <property type="entry name" value="UvrD-like_ATP-bd"/>
</dbReference>
<evidence type="ECO:0000256" key="1">
    <source>
        <dbReference type="ARBA" id="ARBA00022741"/>
    </source>
</evidence>
<dbReference type="EMBL" id="VSSQ01000567">
    <property type="protein sequence ID" value="MPL97645.1"/>
    <property type="molecule type" value="Genomic_DNA"/>
</dbReference>
<organism evidence="11">
    <name type="scientific">bioreactor metagenome</name>
    <dbReference type="NCBI Taxonomy" id="1076179"/>
    <lineage>
        <taxon>unclassified sequences</taxon>
        <taxon>metagenomes</taxon>
        <taxon>ecological metagenomes</taxon>
    </lineage>
</organism>
<dbReference type="GO" id="GO:0016887">
    <property type="term" value="F:ATP hydrolysis activity"/>
    <property type="evidence" value="ECO:0007669"/>
    <property type="project" value="RHEA"/>
</dbReference>
<gene>
    <name evidence="11" type="primary">rep_10</name>
    <name evidence="11" type="ORF">SDC9_43837</name>
</gene>
<name>A0A644W1N0_9ZZZZ</name>
<accession>A0A644W1N0</accession>
<dbReference type="GO" id="GO:0000725">
    <property type="term" value="P:recombinational repair"/>
    <property type="evidence" value="ECO:0007669"/>
    <property type="project" value="TreeGrafter"/>
</dbReference>
<evidence type="ECO:0000259" key="10">
    <source>
        <dbReference type="Pfam" id="PF13361"/>
    </source>
</evidence>
<dbReference type="InterPro" id="IPR027417">
    <property type="entry name" value="P-loop_NTPase"/>
</dbReference>
<keyword evidence="3 11" id="KW-0347">Helicase</keyword>
<evidence type="ECO:0000256" key="6">
    <source>
        <dbReference type="ARBA" id="ARBA00034617"/>
    </source>
</evidence>
<dbReference type="PANTHER" id="PTHR11070:SF2">
    <property type="entry name" value="ATP-DEPENDENT DNA HELICASE SRS2"/>
    <property type="match status" value="1"/>
</dbReference>
<evidence type="ECO:0000256" key="5">
    <source>
        <dbReference type="ARBA" id="ARBA00023235"/>
    </source>
</evidence>
<dbReference type="InterPro" id="IPR014017">
    <property type="entry name" value="DNA_helicase_UvrD-like_C"/>
</dbReference>
<comment type="catalytic activity">
    <reaction evidence="8">
        <text>ATP + H2O = ADP + phosphate + H(+)</text>
        <dbReference type="Rhea" id="RHEA:13065"/>
        <dbReference type="ChEBI" id="CHEBI:15377"/>
        <dbReference type="ChEBI" id="CHEBI:15378"/>
        <dbReference type="ChEBI" id="CHEBI:30616"/>
        <dbReference type="ChEBI" id="CHEBI:43474"/>
        <dbReference type="ChEBI" id="CHEBI:456216"/>
        <dbReference type="EC" id="5.6.2.4"/>
    </reaction>
</comment>
<dbReference type="SUPFAM" id="SSF52540">
    <property type="entry name" value="P-loop containing nucleoside triphosphate hydrolases"/>
    <property type="match status" value="1"/>
</dbReference>
<dbReference type="Pfam" id="PF00580">
    <property type="entry name" value="UvrD-helicase"/>
    <property type="match status" value="1"/>
</dbReference>
<reference evidence="11" key="1">
    <citation type="submission" date="2019-08" db="EMBL/GenBank/DDBJ databases">
        <authorList>
            <person name="Kucharzyk K."/>
            <person name="Murdoch R.W."/>
            <person name="Higgins S."/>
            <person name="Loffler F."/>
        </authorList>
    </citation>
    <scope>NUCLEOTIDE SEQUENCE</scope>
</reference>
<evidence type="ECO:0000256" key="3">
    <source>
        <dbReference type="ARBA" id="ARBA00022806"/>
    </source>
</evidence>
<dbReference type="Gene3D" id="3.40.50.300">
    <property type="entry name" value="P-loop containing nucleotide triphosphate hydrolases"/>
    <property type="match status" value="4"/>
</dbReference>
<keyword evidence="1" id="KW-0547">Nucleotide-binding</keyword>
<dbReference type="GO" id="GO:0003677">
    <property type="term" value="F:DNA binding"/>
    <property type="evidence" value="ECO:0007669"/>
    <property type="project" value="InterPro"/>
</dbReference>
<keyword evidence="2 11" id="KW-0378">Hydrolase</keyword>
<dbReference type="Pfam" id="PF13361">
    <property type="entry name" value="UvrD_C"/>
    <property type="match status" value="1"/>
</dbReference>
<comment type="catalytic activity">
    <reaction evidence="6">
        <text>Couples ATP hydrolysis with the unwinding of duplex DNA by translocating in the 3'-5' direction.</text>
        <dbReference type="EC" id="5.6.2.4"/>
    </reaction>
</comment>
<dbReference type="AlphaFoldDB" id="A0A644W1N0"/>
<dbReference type="GO" id="GO:0043138">
    <property type="term" value="F:3'-5' DNA helicase activity"/>
    <property type="evidence" value="ECO:0007669"/>
    <property type="project" value="UniProtKB-EC"/>
</dbReference>
<feature type="domain" description="UvrD-like helicase C-terminal" evidence="10">
    <location>
        <begin position="334"/>
        <end position="476"/>
    </location>
</feature>
<dbReference type="InterPro" id="IPR000212">
    <property type="entry name" value="DNA_helicase_UvrD/REP"/>
</dbReference>
<evidence type="ECO:0000256" key="4">
    <source>
        <dbReference type="ARBA" id="ARBA00022840"/>
    </source>
</evidence>